<dbReference type="WBParaSite" id="ACRNAN_scaffold68.g9256.t1">
    <property type="protein sequence ID" value="ACRNAN_scaffold68.g9256.t1"/>
    <property type="gene ID" value="ACRNAN_scaffold68.g9256"/>
</dbReference>
<sequence>MVLTYEELLESDEFSLTRLKEGDILPTLEEISIQRIDKEYRSRMLLGTIVGAAAACFTIKSEPPFGILFVIVFSVAVYQLIGNLAYDRRDDNCDITPNVKLQELANQLWPIVNQHREELRKLRLWISLLIPRIMDGNNFGVEVQEVVKKQINSLGVYCGNFLYALSDLGTKNRAELAYDLVRHPNLKAYKEAIHELDTKEFLNMRIFMSAVRDDANILHDLIMKNIEKIEQPRGDEEPAYNMY</sequence>
<feature type="domain" description="Proteasome activator PA28 C-terminal" evidence="5">
    <location>
        <begin position="96"/>
        <end position="237"/>
    </location>
</feature>
<dbReference type="PANTHER" id="PTHR10660:SF2">
    <property type="entry name" value="LD45860P"/>
    <property type="match status" value="1"/>
</dbReference>
<keyword evidence="2" id="KW-0647">Proteasome</keyword>
<dbReference type="GO" id="GO:0061136">
    <property type="term" value="P:regulation of proteasomal protein catabolic process"/>
    <property type="evidence" value="ECO:0007669"/>
    <property type="project" value="TreeGrafter"/>
</dbReference>
<evidence type="ECO:0000313" key="7">
    <source>
        <dbReference type="WBParaSite" id="ACRNAN_scaffold68.g9256.t1"/>
    </source>
</evidence>
<dbReference type="GO" id="GO:0005737">
    <property type="term" value="C:cytoplasm"/>
    <property type="evidence" value="ECO:0007669"/>
    <property type="project" value="TreeGrafter"/>
</dbReference>
<dbReference type="AlphaFoldDB" id="A0A914EB61"/>
<comment type="function">
    <text evidence="3">Implicated in immunoproteasome assembly and required for efficient antigen processing. The PA28 activator complex enhances the generation of class I binding peptides by altering the cleavage pattern of the proteasome.</text>
</comment>
<evidence type="ECO:0000256" key="4">
    <source>
        <dbReference type="SAM" id="Phobius"/>
    </source>
</evidence>
<dbReference type="InterPro" id="IPR036252">
    <property type="entry name" value="Proteasome_activ_sf"/>
</dbReference>
<reference evidence="7" key="1">
    <citation type="submission" date="2022-11" db="UniProtKB">
        <authorList>
            <consortium name="WormBaseParasite"/>
        </authorList>
    </citation>
    <scope>IDENTIFICATION</scope>
</reference>
<keyword evidence="6" id="KW-1185">Reference proteome</keyword>
<dbReference type="FunFam" id="1.20.120.180:FF:000002">
    <property type="entry name" value="Proteasome activator complex subunit 1"/>
    <property type="match status" value="1"/>
</dbReference>
<evidence type="ECO:0000259" key="5">
    <source>
        <dbReference type="Pfam" id="PF02252"/>
    </source>
</evidence>
<dbReference type="InterPro" id="IPR003186">
    <property type="entry name" value="PA28_C"/>
</dbReference>
<evidence type="ECO:0000256" key="1">
    <source>
        <dbReference type="ARBA" id="ARBA00005883"/>
    </source>
</evidence>
<dbReference type="GO" id="GO:0061133">
    <property type="term" value="F:endopeptidase activator activity"/>
    <property type="evidence" value="ECO:0007669"/>
    <property type="project" value="TreeGrafter"/>
</dbReference>
<dbReference type="Proteomes" id="UP000887540">
    <property type="component" value="Unplaced"/>
</dbReference>
<dbReference type="PANTHER" id="PTHR10660">
    <property type="entry name" value="PROTEASOME REGULATOR PA28"/>
    <property type="match status" value="1"/>
</dbReference>
<dbReference type="GO" id="GO:2000045">
    <property type="term" value="P:regulation of G1/S transition of mitotic cell cycle"/>
    <property type="evidence" value="ECO:0007669"/>
    <property type="project" value="TreeGrafter"/>
</dbReference>
<feature type="transmembrane region" description="Helical" evidence="4">
    <location>
        <begin position="44"/>
        <end position="61"/>
    </location>
</feature>
<dbReference type="Pfam" id="PF02252">
    <property type="entry name" value="PA28_C"/>
    <property type="match status" value="1"/>
</dbReference>
<evidence type="ECO:0000256" key="3">
    <source>
        <dbReference type="ARBA" id="ARBA00037467"/>
    </source>
</evidence>
<dbReference type="InterPro" id="IPR036997">
    <property type="entry name" value="PA28_C_sf"/>
</dbReference>
<accession>A0A914EB61</accession>
<dbReference type="SUPFAM" id="SSF47216">
    <property type="entry name" value="Proteasome activator"/>
    <property type="match status" value="1"/>
</dbReference>
<dbReference type="Gene3D" id="1.20.120.180">
    <property type="entry name" value="Proteasome activator pa28, C-terminal domain"/>
    <property type="match status" value="1"/>
</dbReference>
<dbReference type="InterPro" id="IPR009077">
    <property type="entry name" value="Proteasome_activ_PA28"/>
</dbReference>
<protein>
    <submittedName>
        <fullName evidence="7">Proteasome activator PA28 C-terminal domain-containing protein</fullName>
    </submittedName>
</protein>
<name>A0A914EB61_9BILA</name>
<keyword evidence="4" id="KW-0472">Membrane</keyword>
<evidence type="ECO:0000256" key="2">
    <source>
        <dbReference type="ARBA" id="ARBA00022942"/>
    </source>
</evidence>
<dbReference type="GO" id="GO:0005654">
    <property type="term" value="C:nucleoplasm"/>
    <property type="evidence" value="ECO:0007669"/>
    <property type="project" value="TreeGrafter"/>
</dbReference>
<organism evidence="6 7">
    <name type="scientific">Acrobeloides nanus</name>
    <dbReference type="NCBI Taxonomy" id="290746"/>
    <lineage>
        <taxon>Eukaryota</taxon>
        <taxon>Metazoa</taxon>
        <taxon>Ecdysozoa</taxon>
        <taxon>Nematoda</taxon>
        <taxon>Chromadorea</taxon>
        <taxon>Rhabditida</taxon>
        <taxon>Tylenchina</taxon>
        <taxon>Cephalobomorpha</taxon>
        <taxon>Cephaloboidea</taxon>
        <taxon>Cephalobidae</taxon>
        <taxon>Acrobeloides</taxon>
    </lineage>
</organism>
<dbReference type="GO" id="GO:0008537">
    <property type="term" value="C:proteasome activator complex"/>
    <property type="evidence" value="ECO:0007669"/>
    <property type="project" value="InterPro"/>
</dbReference>
<comment type="similarity">
    <text evidence="1">Belongs to the PA28 family.</text>
</comment>
<feature type="transmembrane region" description="Helical" evidence="4">
    <location>
        <begin position="67"/>
        <end position="86"/>
    </location>
</feature>
<proteinExistence type="inferred from homology"/>
<evidence type="ECO:0000313" key="6">
    <source>
        <dbReference type="Proteomes" id="UP000887540"/>
    </source>
</evidence>
<keyword evidence="4" id="KW-1133">Transmembrane helix</keyword>
<keyword evidence="4" id="KW-0812">Transmembrane</keyword>